<dbReference type="InterPro" id="IPR050793">
    <property type="entry name" value="CMP-NeuNAc_synthase"/>
</dbReference>
<dbReference type="InterPro" id="IPR003329">
    <property type="entry name" value="Cytidylyl_trans"/>
</dbReference>
<evidence type="ECO:0000313" key="2">
    <source>
        <dbReference type="Proteomes" id="UP000325182"/>
    </source>
</evidence>
<dbReference type="Pfam" id="PF02348">
    <property type="entry name" value="CTP_transf_3"/>
    <property type="match status" value="1"/>
</dbReference>
<sequence length="234" mass="26931">MSKPVVAFLPCRKGSQRVIKKNIRTFAELEGGLTRIKAQQLNECELIDKIVISTDDEEVISICDEVLKNSSKSVVIDRRPKELASSETSTDDLINYVGTLIPEGEVLWTHVTSPFINSDIYSKAIRLYLNAKKQELADSLTTVTKHQKYFWNSNGKPINYDRAVEKWPRTQTMEPMYELNSGIFLCDSSIYLIKNDRVGDQPYLYELSNIEAMDVDWEEDFELAEILWSKKYSK</sequence>
<dbReference type="GO" id="GO:0008781">
    <property type="term" value="F:N-acylneuraminate cytidylyltransferase activity"/>
    <property type="evidence" value="ECO:0007669"/>
    <property type="project" value="TreeGrafter"/>
</dbReference>
<keyword evidence="1" id="KW-0548">Nucleotidyltransferase</keyword>
<comment type="caution">
    <text evidence="1">The sequence shown here is derived from an EMBL/GenBank/DDBJ whole genome shotgun (WGS) entry which is preliminary data.</text>
</comment>
<dbReference type="Proteomes" id="UP000325182">
    <property type="component" value="Unassembled WGS sequence"/>
</dbReference>
<evidence type="ECO:0000313" key="1">
    <source>
        <dbReference type="EMBL" id="TYR95916.1"/>
    </source>
</evidence>
<dbReference type="PANTHER" id="PTHR21485:SF6">
    <property type="entry name" value="N-ACYLNEURAMINATE CYTIDYLYLTRANSFERASE-RELATED"/>
    <property type="match status" value="1"/>
</dbReference>
<dbReference type="PANTHER" id="PTHR21485">
    <property type="entry name" value="HAD SUPERFAMILY MEMBERS CMAS AND KDSC"/>
    <property type="match status" value="1"/>
</dbReference>
<dbReference type="EMBL" id="VTEG01000027">
    <property type="protein sequence ID" value="TYR95916.1"/>
    <property type="molecule type" value="Genomic_DNA"/>
</dbReference>
<dbReference type="RefSeq" id="WP_148955152.1">
    <property type="nucleotide sequence ID" value="NZ_VTEG01000027.1"/>
</dbReference>
<dbReference type="AlphaFoldDB" id="A0A5D4M2P2"/>
<name>A0A5D4M2P2_9BACI</name>
<organism evidence="1 2">
    <name type="scientific">Rossellomorea vietnamensis</name>
    <dbReference type="NCBI Taxonomy" id="218284"/>
    <lineage>
        <taxon>Bacteria</taxon>
        <taxon>Bacillati</taxon>
        <taxon>Bacillota</taxon>
        <taxon>Bacilli</taxon>
        <taxon>Bacillales</taxon>
        <taxon>Bacillaceae</taxon>
        <taxon>Rossellomorea</taxon>
    </lineage>
</organism>
<keyword evidence="1" id="KW-0808">Transferase</keyword>
<gene>
    <name evidence="1" type="ORF">FZC84_21025</name>
</gene>
<protein>
    <submittedName>
        <fullName evidence="1">Acylneuraminate cytidylyltransferase family protein</fullName>
    </submittedName>
</protein>
<dbReference type="CDD" id="cd02513">
    <property type="entry name" value="CMP-NeuAc_Synthase"/>
    <property type="match status" value="1"/>
</dbReference>
<dbReference type="Gene3D" id="3.90.550.10">
    <property type="entry name" value="Spore Coat Polysaccharide Biosynthesis Protein SpsA, Chain A"/>
    <property type="match status" value="1"/>
</dbReference>
<dbReference type="SUPFAM" id="SSF53448">
    <property type="entry name" value="Nucleotide-diphospho-sugar transferases"/>
    <property type="match status" value="1"/>
</dbReference>
<proteinExistence type="predicted"/>
<dbReference type="InterPro" id="IPR029044">
    <property type="entry name" value="Nucleotide-diphossugar_trans"/>
</dbReference>
<accession>A0A5D4M2P2</accession>
<reference evidence="1 2" key="1">
    <citation type="submission" date="2019-08" db="EMBL/GenBank/DDBJ databases">
        <title>Bacillus genomes from the desert of Cuatro Cienegas, Coahuila.</title>
        <authorList>
            <person name="Olmedo-Alvarez G."/>
        </authorList>
    </citation>
    <scope>NUCLEOTIDE SEQUENCE [LARGE SCALE GENOMIC DNA]</scope>
    <source>
        <strain evidence="1 2">CH128b_4D</strain>
    </source>
</reference>